<evidence type="ECO:0000313" key="3">
    <source>
        <dbReference type="Proteomes" id="UP001500037"/>
    </source>
</evidence>
<evidence type="ECO:0000313" key="2">
    <source>
        <dbReference type="EMBL" id="GAA1224639.1"/>
    </source>
</evidence>
<gene>
    <name evidence="2" type="ORF">GCM10009665_13580</name>
</gene>
<evidence type="ECO:0008006" key="4">
    <source>
        <dbReference type="Google" id="ProtNLM"/>
    </source>
</evidence>
<dbReference type="RefSeq" id="WP_344440300.1">
    <property type="nucleotide sequence ID" value="NZ_BAAALF010000014.1"/>
</dbReference>
<reference evidence="2 3" key="1">
    <citation type="journal article" date="2019" name="Int. J. Syst. Evol. Microbiol.">
        <title>The Global Catalogue of Microorganisms (GCM) 10K type strain sequencing project: providing services to taxonomists for standard genome sequencing and annotation.</title>
        <authorList>
            <consortium name="The Broad Institute Genomics Platform"/>
            <consortium name="The Broad Institute Genome Sequencing Center for Infectious Disease"/>
            <person name="Wu L."/>
            <person name="Ma J."/>
        </authorList>
    </citation>
    <scope>NUCLEOTIDE SEQUENCE [LARGE SCALE GENOMIC DNA]</scope>
    <source>
        <strain evidence="2 3">JCM 13004</strain>
    </source>
</reference>
<sequence>MDEAPREWSSVERRLWRDYRHGAVCDLSSGDPATDDPADPAGWGPARTVRAEVLARLLLAGPGPVPGTVRGLKLTGALITGRLDLAGGVIESFVELRGCHFDTGVLLSEARAGTVRFDGCWFPRLDASRLATAGDLVLARCTVASGVRLTDAQIGTDLIANYLVVTGDQADRAFSADGLSVHQDFEADRLVCDGQLSLRTARIGGRLSLRGAELHARPGQRNCLDAARITVGNTFYLSAWAAGAQAGRAVTAGATAAANADADANTTAGANAAGAGSAADPHRLEEIGYSLPHTDPGPYFPTRTGGGGSDNDEDSGSYGLPQTHDPRRLNEHEPAPRLTSRLPRQSSRQPAPAPAPAAGMYGQGFGEAPPAGGRSIPFRAYGGVRLEDGRFESTCLIAGAEFHLGEGQELSLRRIQTPELRFTCPTPPTGTVALSRARIGNLVDTPGAWPDNGRVRLTGFAYESLRPPEDVTFTAHQRIAWLDQALDKYRPEPYEQLAAALRRDGRDEDARVVLYAKQRRRRSALPLPGRIWDLLQDVTVGYGYRPGRAALWLVAAWALGTVWFTGHQPPPVKLDEHPHWNAALYALSLVLPIVDLGQDGWAPAGFGQWLSAALVLSGWVLATTAAAGASRLLQRG</sequence>
<feature type="compositionally biased region" description="Basic and acidic residues" evidence="1">
    <location>
        <begin position="324"/>
        <end position="335"/>
    </location>
</feature>
<dbReference type="EMBL" id="BAAALF010000014">
    <property type="protein sequence ID" value="GAA1224639.1"/>
    <property type="molecule type" value="Genomic_DNA"/>
</dbReference>
<accession>A0ABN1VYD3</accession>
<organism evidence="2 3">
    <name type="scientific">Kitasatospora nipponensis</name>
    <dbReference type="NCBI Taxonomy" id="258049"/>
    <lineage>
        <taxon>Bacteria</taxon>
        <taxon>Bacillati</taxon>
        <taxon>Actinomycetota</taxon>
        <taxon>Actinomycetes</taxon>
        <taxon>Kitasatosporales</taxon>
        <taxon>Streptomycetaceae</taxon>
        <taxon>Kitasatospora</taxon>
    </lineage>
</organism>
<feature type="region of interest" description="Disordered" evidence="1">
    <location>
        <begin position="288"/>
        <end position="373"/>
    </location>
</feature>
<protein>
    <recommendedName>
        <fullName evidence="4">Oxidoreductase</fullName>
    </recommendedName>
</protein>
<evidence type="ECO:0000256" key="1">
    <source>
        <dbReference type="SAM" id="MobiDB-lite"/>
    </source>
</evidence>
<proteinExistence type="predicted"/>
<keyword evidence="3" id="KW-1185">Reference proteome</keyword>
<comment type="caution">
    <text evidence="2">The sequence shown here is derived from an EMBL/GenBank/DDBJ whole genome shotgun (WGS) entry which is preliminary data.</text>
</comment>
<dbReference type="Proteomes" id="UP001500037">
    <property type="component" value="Unassembled WGS sequence"/>
</dbReference>
<name>A0ABN1VYD3_9ACTN</name>